<evidence type="ECO:0008006" key="12">
    <source>
        <dbReference type="Google" id="ProtNLM"/>
    </source>
</evidence>
<feature type="domain" description="C2H2-type" evidence="8">
    <location>
        <begin position="379"/>
        <end position="407"/>
    </location>
</feature>
<evidence type="ECO:0000256" key="2">
    <source>
        <dbReference type="ARBA" id="ARBA00023015"/>
    </source>
</evidence>
<dbReference type="InterPro" id="IPR037472">
    <property type="entry name" value="MBD8"/>
</dbReference>
<evidence type="ECO:0000313" key="10">
    <source>
        <dbReference type="EMBL" id="WKA09583.1"/>
    </source>
</evidence>
<organism evidence="10 11">
    <name type="scientific">Vitis vinifera</name>
    <name type="common">Grape</name>
    <dbReference type="NCBI Taxonomy" id="29760"/>
    <lineage>
        <taxon>Eukaryota</taxon>
        <taxon>Viridiplantae</taxon>
        <taxon>Streptophyta</taxon>
        <taxon>Embryophyta</taxon>
        <taxon>Tracheophyta</taxon>
        <taxon>Spermatophyta</taxon>
        <taxon>Magnoliopsida</taxon>
        <taxon>eudicotyledons</taxon>
        <taxon>Gunneridae</taxon>
        <taxon>Pentapetalae</taxon>
        <taxon>rosids</taxon>
        <taxon>Vitales</taxon>
        <taxon>Vitaceae</taxon>
        <taxon>Viteae</taxon>
        <taxon>Vitis</taxon>
    </lineage>
</organism>
<keyword evidence="2" id="KW-0805">Transcription regulation</keyword>
<name>A0ABY9DR74_VITVI</name>
<dbReference type="PANTHER" id="PTHR37701:SF17">
    <property type="entry name" value="METHYL BINDING DOMAIN117"/>
    <property type="match status" value="1"/>
</dbReference>
<keyword evidence="6" id="KW-0862">Zinc</keyword>
<dbReference type="Pfam" id="PF00085">
    <property type="entry name" value="Thioredoxin"/>
    <property type="match status" value="1"/>
</dbReference>
<reference evidence="10 11" key="1">
    <citation type="journal article" date="2023" name="Hortic Res">
        <title>The complete reference genome for grapevine (Vitis vinifera L.) genetics and breeding.</title>
        <authorList>
            <person name="Shi X."/>
            <person name="Cao S."/>
            <person name="Wang X."/>
            <person name="Huang S."/>
            <person name="Wang Y."/>
            <person name="Liu Z."/>
            <person name="Liu W."/>
            <person name="Leng X."/>
            <person name="Peng Y."/>
            <person name="Wang N."/>
            <person name="Wang Y."/>
            <person name="Ma Z."/>
            <person name="Xu X."/>
            <person name="Zhang F."/>
            <person name="Xue H."/>
            <person name="Zhong H."/>
            <person name="Wang Y."/>
            <person name="Zhang K."/>
            <person name="Velt A."/>
            <person name="Avia K."/>
            <person name="Holtgrawe D."/>
            <person name="Grimplet J."/>
            <person name="Matus J.T."/>
            <person name="Ware D."/>
            <person name="Wu X."/>
            <person name="Wang H."/>
            <person name="Liu C."/>
            <person name="Fang Y."/>
            <person name="Rustenholz C."/>
            <person name="Cheng Z."/>
            <person name="Xiao H."/>
            <person name="Zhou Y."/>
        </authorList>
    </citation>
    <scope>NUCLEOTIDE SEQUENCE [LARGE SCALE GENOMIC DNA]</scope>
    <source>
        <strain evidence="11">cv. Pinot noir / PN40024</strain>
        <tissue evidence="10">Leaf</tissue>
    </source>
</reference>
<keyword evidence="5" id="KW-0539">Nucleus</keyword>
<dbReference type="CDD" id="cd02999">
    <property type="entry name" value="PDI_a_ERp44_like"/>
    <property type="match status" value="1"/>
</dbReference>
<evidence type="ECO:0000313" key="11">
    <source>
        <dbReference type="Proteomes" id="UP001227230"/>
    </source>
</evidence>
<evidence type="ECO:0000256" key="1">
    <source>
        <dbReference type="ARBA" id="ARBA00004123"/>
    </source>
</evidence>
<evidence type="ECO:0000256" key="6">
    <source>
        <dbReference type="PROSITE-ProRule" id="PRU00042"/>
    </source>
</evidence>
<dbReference type="PANTHER" id="PTHR37701">
    <property type="entry name" value="METHYL-CPG-BINDING DOMAIN-CONTAINING PROTEIN 8"/>
    <property type="match status" value="1"/>
</dbReference>
<dbReference type="PROSITE" id="PS50157">
    <property type="entry name" value="ZINC_FINGER_C2H2_2"/>
    <property type="match status" value="2"/>
</dbReference>
<dbReference type="InterPro" id="IPR013087">
    <property type="entry name" value="Znf_C2H2_type"/>
</dbReference>
<evidence type="ECO:0000256" key="4">
    <source>
        <dbReference type="ARBA" id="ARBA00023163"/>
    </source>
</evidence>
<dbReference type="Proteomes" id="UP001227230">
    <property type="component" value="Chromosome 18"/>
</dbReference>
<dbReference type="InterPro" id="IPR036249">
    <property type="entry name" value="Thioredoxin-like_sf"/>
</dbReference>
<feature type="domain" description="Thioredoxin" evidence="9">
    <location>
        <begin position="1226"/>
        <end position="1345"/>
    </location>
</feature>
<sequence length="1495" mass="164519">MSMASSSSTASGGLHLEALPLIDLRFLSQSELQALSLTSSHSSDLRRCDDVVIPKIDRSIFNESAGSRKQTYSRLRLAPRKPDIAATIPRRPRFSPHLNQKAALEPVDEENTLIIGLLKGLFATETHADDLIPVQVEYRESSNEILQNIPIDVVADSGRKRKRGRPKSEKTIAVYQNGGSGEGGGMGIINNNGVVVDVAALANAEDPFGPELRRRTEGLTTEEELLGFLTGLSGQWGSRRKKRKIVEASDFGDVLPQGWKLLLSMKRKEGRVWLFCRRYISPNGQQFVSCKEVSSCLLSLSGLQDARQPNYGHNDENSQLAHQISPGNAAGLTLKDDNSKDGLVCSSPSTVTTIPTHHEKQATLLNMGNSWEVKVGEILKCHKCAMTFDEKDDLLHHLSSSHNGTANSCKLSSSICNEVIMKEGKYECRFCHEIFHEENGYNRHVEIHTKTSVKNAETSVLNSDPTPLDGLVSDSIEKTTNGQANDGMSFGLTHKTPKADSIKETHIGKSNNSFFHMGQHFEVTQNDGTFADESVDEQDKDCNTRNDRLGKVHEAPDILAAKTSLAEAALSTSEDRSIQKASNESNVLKCPTDGINELCGSEERISESYSVAPSENQQTCEVEDNVHGASTSLKKELRQEISYESGLATPNDKGEICAEIAEDRLFTSTIKEMKIDCKDEFGQHKPIFDFDNCATYGKDIAINVKQQRVSEDCHLPVPFPNEQKCGFVNNMNGVLSPPIVESNQQRCSKSVTLSGNNQTYDVNNNGSWVSTGTGRPRVEADNSGNNELTFGFGSNHPQPNEDAVTCVEWGISSGSCSLVSSWKDQTCFKNNTNWVSACTKPLQEKGSESGALTPSCKEQIWGVENNGNKFSIGTMDKLKFDEINNSRNSELIITSGNMSNTGVGMDVVTSVQKQRGSEGYLSILSKNEQKIGAESPVTGFCNSAVAELKLGGHSESGFCIQSDGEQKCGIGNDLKRVYPGRFWEVPRLREVENPSNTELMIGFGSSHAQPGQDVMAEVMWRSDEENVLQSALGNSSSSMVLSSSCFPTFDVISDKGLNGLCTANEKFNTDSIENLKFSSLTAQRNSLSEDSKVLSYDAGMEQGFNSSEWLEKETLLPKVAGRHLVAALCIWCRNEFHHENVGNATQTDSRCEMEDRYMYGSSKLKRRGLQFWSLMAAGLWETGIVLLLVFGRLTCAEPVRVSLSPVCPTESVADSISGFRDSHCTVNEGDGSLDFVGVTEGDEVSLQKALDMVHKNTHEYVAVLFYASWCAFSRTCRPTFSILSSLYPSMPHFAIEESAVRPSILSKYGVHGFPTLFLLNSTMRVRYHGSRTLGSFIAFYGDVTGMKTEPLERASLDKMASPSHHAKRDNSEQESCPFTWARSPENLLQQETYLALAVTFVVLRSLYFILPALLVCVQCAWRRHLQYTSLGGLWSLWEYPLTYLNRAIQLFNSLKEPCKRSNLQEGAMNARAWASKSLASVSIGDGSTSRVVASK</sequence>
<keyword evidence="7" id="KW-0812">Transmembrane</keyword>
<feature type="transmembrane region" description="Helical" evidence="7">
    <location>
        <begin position="1392"/>
        <end position="1414"/>
    </location>
</feature>
<evidence type="ECO:0000256" key="3">
    <source>
        <dbReference type="ARBA" id="ARBA00023125"/>
    </source>
</evidence>
<keyword evidence="6" id="KW-0863">Zinc-finger</keyword>
<keyword evidence="7" id="KW-1133">Transmembrane helix</keyword>
<keyword evidence="6" id="KW-0479">Metal-binding</keyword>
<evidence type="ECO:0000256" key="5">
    <source>
        <dbReference type="ARBA" id="ARBA00023242"/>
    </source>
</evidence>
<evidence type="ECO:0000256" key="7">
    <source>
        <dbReference type="SAM" id="Phobius"/>
    </source>
</evidence>
<proteinExistence type="predicted"/>
<dbReference type="Gene3D" id="3.40.30.10">
    <property type="entry name" value="Glutaredoxin"/>
    <property type="match status" value="1"/>
</dbReference>
<dbReference type="PROSITE" id="PS00028">
    <property type="entry name" value="ZINC_FINGER_C2H2_1"/>
    <property type="match status" value="2"/>
</dbReference>
<dbReference type="PROSITE" id="PS51352">
    <property type="entry name" value="THIOREDOXIN_2"/>
    <property type="match status" value="1"/>
</dbReference>
<accession>A0ABY9DR74</accession>
<keyword evidence="11" id="KW-1185">Reference proteome</keyword>
<gene>
    <name evidence="10" type="ORF">VitviT2T_027214</name>
</gene>
<keyword evidence="3" id="KW-0238">DNA-binding</keyword>
<feature type="domain" description="C2H2-type" evidence="8">
    <location>
        <begin position="426"/>
        <end position="453"/>
    </location>
</feature>
<dbReference type="InterPro" id="IPR016177">
    <property type="entry name" value="DNA-bd_dom_sf"/>
</dbReference>
<dbReference type="SMART" id="SM00355">
    <property type="entry name" value="ZnF_C2H2"/>
    <property type="match status" value="2"/>
</dbReference>
<dbReference type="SUPFAM" id="SSF52833">
    <property type="entry name" value="Thioredoxin-like"/>
    <property type="match status" value="1"/>
</dbReference>
<comment type="subcellular location">
    <subcellularLocation>
        <location evidence="1">Nucleus</location>
    </subcellularLocation>
</comment>
<dbReference type="EMBL" id="CP126665">
    <property type="protein sequence ID" value="WKA09583.1"/>
    <property type="molecule type" value="Genomic_DNA"/>
</dbReference>
<dbReference type="InterPro" id="IPR013766">
    <property type="entry name" value="Thioredoxin_domain"/>
</dbReference>
<keyword evidence="7" id="KW-0472">Membrane</keyword>
<keyword evidence="4" id="KW-0804">Transcription</keyword>
<evidence type="ECO:0000259" key="9">
    <source>
        <dbReference type="PROSITE" id="PS51352"/>
    </source>
</evidence>
<evidence type="ECO:0000259" key="8">
    <source>
        <dbReference type="PROSITE" id="PS50157"/>
    </source>
</evidence>
<protein>
    <recommendedName>
        <fullName evidence="12">Thioredoxin domain-containing protein</fullName>
    </recommendedName>
</protein>
<dbReference type="SUPFAM" id="SSF54171">
    <property type="entry name" value="DNA-binding domain"/>
    <property type="match status" value="1"/>
</dbReference>